<evidence type="ECO:0000256" key="2">
    <source>
        <dbReference type="SAM" id="SignalP"/>
    </source>
</evidence>
<reference evidence="4 5" key="1">
    <citation type="submission" date="2021-06" db="EMBL/GenBank/DDBJ databases">
        <authorList>
            <person name="Grouzdev D.S."/>
            <person name="Koziaeva V."/>
        </authorList>
    </citation>
    <scope>NUCLEOTIDE SEQUENCE [LARGE SCALE GENOMIC DNA]</scope>
    <source>
        <strain evidence="4 5">22</strain>
    </source>
</reference>
<protein>
    <submittedName>
        <fullName evidence="4">Caspase family protein</fullName>
    </submittedName>
</protein>
<evidence type="ECO:0000313" key="4">
    <source>
        <dbReference type="EMBL" id="MBT9288316.1"/>
    </source>
</evidence>
<feature type="region of interest" description="Disordered" evidence="1">
    <location>
        <begin position="256"/>
        <end position="294"/>
    </location>
</feature>
<feature type="domain" description="Caspase family p20" evidence="3">
    <location>
        <begin position="25"/>
        <end position="155"/>
    </location>
</feature>
<feature type="compositionally biased region" description="Low complexity" evidence="1">
    <location>
        <begin position="257"/>
        <end position="280"/>
    </location>
</feature>
<keyword evidence="5" id="KW-1185">Reference proteome</keyword>
<accession>A0A947D0H2</accession>
<dbReference type="Pfam" id="PF00656">
    <property type="entry name" value="Peptidase_C14"/>
    <property type="match status" value="1"/>
</dbReference>
<evidence type="ECO:0000259" key="3">
    <source>
        <dbReference type="PROSITE" id="PS50208"/>
    </source>
</evidence>
<evidence type="ECO:0000256" key="1">
    <source>
        <dbReference type="SAM" id="MobiDB-lite"/>
    </source>
</evidence>
<name>A0A947D0H2_9HYPH</name>
<organism evidence="4 5">
    <name type="scientific">Prosthecodimorpha staleyi</name>
    <dbReference type="NCBI Taxonomy" id="2840188"/>
    <lineage>
        <taxon>Bacteria</taxon>
        <taxon>Pseudomonadati</taxon>
        <taxon>Pseudomonadota</taxon>
        <taxon>Alphaproteobacteria</taxon>
        <taxon>Hyphomicrobiales</taxon>
        <taxon>Ancalomicrobiaceae</taxon>
        <taxon>Prosthecodimorpha</taxon>
    </lineage>
</organism>
<dbReference type="GO" id="GO:0006508">
    <property type="term" value="P:proteolysis"/>
    <property type="evidence" value="ECO:0007669"/>
    <property type="project" value="InterPro"/>
</dbReference>
<keyword evidence="2" id="KW-0732">Signal</keyword>
<dbReference type="InterPro" id="IPR011600">
    <property type="entry name" value="Pept_C14_caspase"/>
</dbReference>
<dbReference type="AlphaFoldDB" id="A0A947D0H2"/>
<dbReference type="RefSeq" id="WP_261966987.1">
    <property type="nucleotide sequence ID" value="NZ_JAHHZF010000001.1"/>
</dbReference>
<dbReference type="PANTHER" id="PTHR22576">
    <property type="entry name" value="MUCOSA ASSOCIATED LYMPHOID TISSUE LYMPHOMA TRANSLOCATION PROTEIN 1/PARACASPASE"/>
    <property type="match status" value="1"/>
</dbReference>
<comment type="caution">
    <text evidence="4">The sequence shown here is derived from an EMBL/GenBank/DDBJ whole genome shotgun (WGS) entry which is preliminary data.</text>
</comment>
<dbReference type="GO" id="GO:0004197">
    <property type="term" value="F:cysteine-type endopeptidase activity"/>
    <property type="evidence" value="ECO:0007669"/>
    <property type="project" value="InterPro"/>
</dbReference>
<dbReference type="InterPro" id="IPR052039">
    <property type="entry name" value="Caspase-related_regulators"/>
</dbReference>
<feature type="chain" id="PRO_5037889359" evidence="2">
    <location>
        <begin position="20"/>
        <end position="374"/>
    </location>
</feature>
<dbReference type="EMBL" id="JAHHZF010000001">
    <property type="protein sequence ID" value="MBT9288316.1"/>
    <property type="molecule type" value="Genomic_DNA"/>
</dbReference>
<dbReference type="PANTHER" id="PTHR22576:SF37">
    <property type="entry name" value="MUCOSA-ASSOCIATED LYMPHOID TISSUE LYMPHOMA TRANSLOCATION PROTEIN 1"/>
    <property type="match status" value="1"/>
</dbReference>
<dbReference type="PROSITE" id="PS50208">
    <property type="entry name" value="CASPASE_P20"/>
    <property type="match status" value="1"/>
</dbReference>
<dbReference type="SUPFAM" id="SSF52129">
    <property type="entry name" value="Caspase-like"/>
    <property type="match status" value="1"/>
</dbReference>
<dbReference type="InterPro" id="IPR001309">
    <property type="entry name" value="Pept_C14_p20"/>
</dbReference>
<gene>
    <name evidence="4" type="ORF">KL771_02565</name>
</gene>
<dbReference type="Proteomes" id="UP000766595">
    <property type="component" value="Unassembled WGS sequence"/>
</dbReference>
<dbReference type="InterPro" id="IPR029030">
    <property type="entry name" value="Caspase-like_dom_sf"/>
</dbReference>
<dbReference type="Gene3D" id="3.40.50.1460">
    <property type="match status" value="1"/>
</dbReference>
<feature type="signal peptide" evidence="2">
    <location>
        <begin position="1"/>
        <end position="19"/>
    </location>
</feature>
<evidence type="ECO:0000313" key="5">
    <source>
        <dbReference type="Proteomes" id="UP000766595"/>
    </source>
</evidence>
<sequence length="374" mass="40364">MPRCLFSTVVALAATFVFATAAMADRRIALLIGNAAYRSAPALTNPHHDVELLRRTLADAGFDNVSVAKDLDLTAIKRTLRQFEDAAQNADIAVLYYSGHGLSAQGQNYLVPTDARLATDRDIEDETVSLDRVLRSLDGVRRLKLVLLDACRDNPFLATMARRSASRSLTRGLGRFEPTASDTLVGFATAEGETAQDGTRGASPFAIALAQHLATPGLDVEMALRKVRDDVMTATGGAQRPFKTGSIGGEAIALSRAATGSESTPSAGSSGPATASLAPATPAPRKPARRYRSPTGWFQKEGSGWVEQPPYAPGRNFRFEELFVDSTWIYLIDRSRKSSRGSPMLYRIPIAGGVTQWSYQNPMQWSDVTVVSPE</sequence>
<proteinExistence type="predicted"/>